<proteinExistence type="predicted"/>
<comment type="caution">
    <text evidence="2">The sequence shown here is derived from an EMBL/GenBank/DDBJ whole genome shotgun (WGS) entry which is preliminary data.</text>
</comment>
<gene>
    <name evidence="2" type="ORF">CKN69_04600</name>
</gene>
<accession>A0A7Z8D1K9</accession>
<dbReference type="InterPro" id="IPR036249">
    <property type="entry name" value="Thioredoxin-like_sf"/>
</dbReference>
<dbReference type="Gene3D" id="3.40.30.10">
    <property type="entry name" value="Glutaredoxin"/>
    <property type="match status" value="1"/>
</dbReference>
<dbReference type="Pfam" id="PF20207">
    <property type="entry name" value="DUF6568"/>
    <property type="match status" value="1"/>
</dbReference>
<feature type="transmembrane region" description="Helical" evidence="1">
    <location>
        <begin position="9"/>
        <end position="30"/>
    </location>
</feature>
<dbReference type="EMBL" id="NRPP01000008">
    <property type="protein sequence ID" value="TFJ27816.1"/>
    <property type="molecule type" value="Genomic_DNA"/>
</dbReference>
<keyword evidence="1" id="KW-0472">Membrane</keyword>
<dbReference type="SUPFAM" id="SSF52833">
    <property type="entry name" value="Thioredoxin-like"/>
    <property type="match status" value="1"/>
</dbReference>
<reference evidence="2 3" key="1">
    <citation type="journal article" date="2018" name="Int. J. Food Microbiol.">
        <title>Growth of Carnobacterium spp. isolated from chilled vacuum-packaged meat under relevant acidic conditions.</title>
        <authorList>
            <person name="Zhang P."/>
            <person name="Badoni M."/>
            <person name="Ganzle M."/>
            <person name="Yang X."/>
        </authorList>
    </citation>
    <scope>NUCLEOTIDE SEQUENCE [LARGE SCALE GENOMIC DNA]</scope>
    <source>
        <strain evidence="2 3">B2</strain>
    </source>
</reference>
<name>A0A7Z8D1K9_CARDV</name>
<dbReference type="Proteomes" id="UP000297938">
    <property type="component" value="Unassembled WGS sequence"/>
</dbReference>
<keyword evidence="1" id="KW-0812">Transmembrane</keyword>
<evidence type="ECO:0000256" key="1">
    <source>
        <dbReference type="SAM" id="Phobius"/>
    </source>
</evidence>
<protein>
    <submittedName>
        <fullName evidence="2">Thioredoxin</fullName>
    </submittedName>
</protein>
<keyword evidence="1" id="KW-1133">Transmembrane helix</keyword>
<dbReference type="AlphaFoldDB" id="A0A7Z8D1K9"/>
<dbReference type="CDD" id="cd02947">
    <property type="entry name" value="TRX_family"/>
    <property type="match status" value="1"/>
</dbReference>
<dbReference type="InterPro" id="IPR046698">
    <property type="entry name" value="PedC-like"/>
</dbReference>
<sequence length="149" mass="16887">MGAGNMKKWLGFLLIGLVLIGLLSMLMVRWNQKNEAELVTIKNEAFLDVFNTKKSGIFYIGRPTCVHCQAFQPKLEAALKSTNKQVFYYNTDEAKKEDNALFSKIIKTTSISSVPMVIVIKDGAVVKKLTNYKDQTKIENFLNKEAKLY</sequence>
<organism evidence="2 3">
    <name type="scientific">Carnobacterium divergens</name>
    <name type="common">Lactobacillus divergens</name>
    <dbReference type="NCBI Taxonomy" id="2748"/>
    <lineage>
        <taxon>Bacteria</taxon>
        <taxon>Bacillati</taxon>
        <taxon>Bacillota</taxon>
        <taxon>Bacilli</taxon>
        <taxon>Lactobacillales</taxon>
        <taxon>Carnobacteriaceae</taxon>
        <taxon>Carnobacterium</taxon>
    </lineage>
</organism>
<evidence type="ECO:0000313" key="3">
    <source>
        <dbReference type="Proteomes" id="UP000297938"/>
    </source>
</evidence>
<evidence type="ECO:0000313" key="2">
    <source>
        <dbReference type="EMBL" id="TFJ27816.1"/>
    </source>
</evidence>